<evidence type="ECO:0000313" key="2">
    <source>
        <dbReference type="Proteomes" id="UP000298663"/>
    </source>
</evidence>
<reference evidence="1 2" key="1">
    <citation type="journal article" date="2015" name="Genome Biol.">
        <title>Comparative genomics of Steinernema reveals deeply conserved gene regulatory networks.</title>
        <authorList>
            <person name="Dillman A.R."/>
            <person name="Macchietto M."/>
            <person name="Porter C.F."/>
            <person name="Rogers A."/>
            <person name="Williams B."/>
            <person name="Antoshechkin I."/>
            <person name="Lee M.M."/>
            <person name="Goodwin Z."/>
            <person name="Lu X."/>
            <person name="Lewis E.E."/>
            <person name="Goodrich-Blair H."/>
            <person name="Stock S.P."/>
            <person name="Adams B.J."/>
            <person name="Sternberg P.W."/>
            <person name="Mortazavi A."/>
        </authorList>
    </citation>
    <scope>NUCLEOTIDE SEQUENCE [LARGE SCALE GENOMIC DNA]</scope>
    <source>
        <strain evidence="1 2">ALL</strain>
    </source>
</reference>
<gene>
    <name evidence="1" type="ORF">L596_008555</name>
</gene>
<keyword evidence="2" id="KW-1185">Reference proteome</keyword>
<accession>A0A4U5PDC7</accession>
<name>A0A4U5PDC7_STECR</name>
<evidence type="ECO:0000313" key="1">
    <source>
        <dbReference type="EMBL" id="TKR94243.1"/>
    </source>
</evidence>
<reference evidence="1 2" key="2">
    <citation type="journal article" date="2019" name="G3 (Bethesda)">
        <title>Hybrid Assembly of the Genome of the Entomopathogenic Nematode Steinernema carpocapsae Identifies the X-Chromosome.</title>
        <authorList>
            <person name="Serra L."/>
            <person name="Macchietto M."/>
            <person name="Macias-Munoz A."/>
            <person name="McGill C.J."/>
            <person name="Rodriguez I.M."/>
            <person name="Rodriguez B."/>
            <person name="Murad R."/>
            <person name="Mortazavi A."/>
        </authorList>
    </citation>
    <scope>NUCLEOTIDE SEQUENCE [LARGE SCALE GENOMIC DNA]</scope>
    <source>
        <strain evidence="1 2">ALL</strain>
    </source>
</reference>
<proteinExistence type="predicted"/>
<sequence length="97" mass="11025">MNPKEEERLRVVRNDFHALLIEATPRKELQLPAVAAFRPLAEKKLAPVWSAVQAACVQFVRIFLRRKEKKRVVPLTDCDLSPLGTCKRAPIGFRSST</sequence>
<organism evidence="1 2">
    <name type="scientific">Steinernema carpocapsae</name>
    <name type="common">Entomopathogenic nematode</name>
    <dbReference type="NCBI Taxonomy" id="34508"/>
    <lineage>
        <taxon>Eukaryota</taxon>
        <taxon>Metazoa</taxon>
        <taxon>Ecdysozoa</taxon>
        <taxon>Nematoda</taxon>
        <taxon>Chromadorea</taxon>
        <taxon>Rhabditida</taxon>
        <taxon>Tylenchina</taxon>
        <taxon>Panagrolaimomorpha</taxon>
        <taxon>Strongyloidoidea</taxon>
        <taxon>Steinernematidae</taxon>
        <taxon>Steinernema</taxon>
    </lineage>
</organism>
<dbReference type="Proteomes" id="UP000298663">
    <property type="component" value="Unassembled WGS sequence"/>
</dbReference>
<comment type="caution">
    <text evidence="1">The sequence shown here is derived from an EMBL/GenBank/DDBJ whole genome shotgun (WGS) entry which is preliminary data.</text>
</comment>
<dbReference type="EMBL" id="AZBU02000002">
    <property type="protein sequence ID" value="TKR94243.1"/>
    <property type="molecule type" value="Genomic_DNA"/>
</dbReference>
<dbReference type="AlphaFoldDB" id="A0A4U5PDC7"/>
<protein>
    <submittedName>
        <fullName evidence="1">Uncharacterized protein</fullName>
    </submittedName>
</protein>